<evidence type="ECO:0000256" key="7">
    <source>
        <dbReference type="ARBA" id="ARBA00023180"/>
    </source>
</evidence>
<dbReference type="InterPro" id="IPR050975">
    <property type="entry name" value="Sleep_regulator"/>
</dbReference>
<dbReference type="AlphaFoldDB" id="A0A1B6GZR1"/>
<keyword evidence="6" id="KW-0472">Membrane</keyword>
<evidence type="ECO:0000313" key="9">
    <source>
        <dbReference type="EMBL" id="JAS67917.1"/>
    </source>
</evidence>
<proteinExistence type="predicted"/>
<dbReference type="PANTHER" id="PTHR33562">
    <property type="entry name" value="ATILLA, ISOFORM B-RELATED-RELATED"/>
    <property type="match status" value="1"/>
</dbReference>
<evidence type="ECO:0000256" key="2">
    <source>
        <dbReference type="ARBA" id="ARBA00022622"/>
    </source>
</evidence>
<keyword evidence="5" id="KW-1133">Transmembrane helix</keyword>
<reference evidence="9" key="1">
    <citation type="submission" date="2015-11" db="EMBL/GenBank/DDBJ databases">
        <title>De novo transcriptome assembly of four potential Pierce s Disease insect vectors from Arizona vineyards.</title>
        <authorList>
            <person name="Tassone E.E."/>
        </authorList>
    </citation>
    <scope>NUCLEOTIDE SEQUENCE</scope>
</reference>
<keyword evidence="3" id="KW-0812">Transmembrane</keyword>
<accession>A0A1B6GZR1</accession>
<comment type="subcellular location">
    <subcellularLocation>
        <location evidence="1">Membrane</location>
        <topology evidence="1">Lipid-anchor</topology>
        <topology evidence="1">GPI-anchor</topology>
    </subcellularLocation>
</comment>
<keyword evidence="7" id="KW-0325">Glycoprotein</keyword>
<evidence type="ECO:0000256" key="6">
    <source>
        <dbReference type="ARBA" id="ARBA00023136"/>
    </source>
</evidence>
<evidence type="ECO:0000256" key="4">
    <source>
        <dbReference type="ARBA" id="ARBA00022729"/>
    </source>
</evidence>
<organism evidence="9">
    <name type="scientific">Cuerna arida</name>
    <dbReference type="NCBI Taxonomy" id="1464854"/>
    <lineage>
        <taxon>Eukaryota</taxon>
        <taxon>Metazoa</taxon>
        <taxon>Ecdysozoa</taxon>
        <taxon>Arthropoda</taxon>
        <taxon>Hexapoda</taxon>
        <taxon>Insecta</taxon>
        <taxon>Pterygota</taxon>
        <taxon>Neoptera</taxon>
        <taxon>Paraneoptera</taxon>
        <taxon>Hemiptera</taxon>
        <taxon>Auchenorrhyncha</taxon>
        <taxon>Membracoidea</taxon>
        <taxon>Cicadellidae</taxon>
        <taxon>Cicadellinae</taxon>
        <taxon>Proconiini</taxon>
        <taxon>Cuerna</taxon>
    </lineage>
</organism>
<protein>
    <submittedName>
        <fullName evidence="9">Uncharacterized protein</fullName>
    </submittedName>
</protein>
<dbReference type="SUPFAM" id="SSF57302">
    <property type="entry name" value="Snake toxin-like"/>
    <property type="match status" value="1"/>
</dbReference>
<dbReference type="InterPro" id="IPR045860">
    <property type="entry name" value="Snake_toxin-like_sf"/>
</dbReference>
<keyword evidence="2" id="KW-0336">GPI-anchor</keyword>
<dbReference type="GO" id="GO:0098552">
    <property type="term" value="C:side of membrane"/>
    <property type="evidence" value="ECO:0007669"/>
    <property type="project" value="UniProtKB-KW"/>
</dbReference>
<keyword evidence="4" id="KW-0732">Signal</keyword>
<dbReference type="PANTHER" id="PTHR33562:SF28">
    <property type="entry name" value="PROTEIN QUIVER"/>
    <property type="match status" value="1"/>
</dbReference>
<evidence type="ECO:0000256" key="5">
    <source>
        <dbReference type="ARBA" id="ARBA00022989"/>
    </source>
</evidence>
<gene>
    <name evidence="9" type="ORF">g.44967</name>
</gene>
<dbReference type="GO" id="GO:0030431">
    <property type="term" value="P:sleep"/>
    <property type="evidence" value="ECO:0007669"/>
    <property type="project" value="InterPro"/>
</dbReference>
<evidence type="ECO:0000256" key="1">
    <source>
        <dbReference type="ARBA" id="ARBA00004589"/>
    </source>
</evidence>
<name>A0A1B6GZR1_9HEMI</name>
<keyword evidence="8" id="KW-0449">Lipoprotein</keyword>
<feature type="non-terminal residue" evidence="9">
    <location>
        <position position="110"/>
    </location>
</feature>
<feature type="non-terminal residue" evidence="9">
    <location>
        <position position="1"/>
    </location>
</feature>
<dbReference type="GO" id="GO:0032222">
    <property type="term" value="P:regulation of synaptic transmission, cholinergic"/>
    <property type="evidence" value="ECO:0007669"/>
    <property type="project" value="InterPro"/>
</dbReference>
<dbReference type="EMBL" id="GECZ01001852">
    <property type="protein sequence ID" value="JAS67917.1"/>
    <property type="molecule type" value="Transcribed_RNA"/>
</dbReference>
<evidence type="ECO:0000256" key="8">
    <source>
        <dbReference type="ARBA" id="ARBA00023288"/>
    </source>
</evidence>
<evidence type="ECO:0000256" key="3">
    <source>
        <dbReference type="ARBA" id="ARBA00022692"/>
    </source>
</evidence>
<dbReference type="InterPro" id="IPR031424">
    <property type="entry name" value="QVR-like"/>
</dbReference>
<dbReference type="Pfam" id="PF17064">
    <property type="entry name" value="QVR"/>
    <property type="match status" value="1"/>
</dbReference>
<sequence length="110" mass="12447">TLLSVKINSALYCYECTSSEPGCGDNFKWYIQRWVNCPESDDVCVKITEENMGVIKVTRACLSTVKATRHDIPADQYEGCRPGTVDIKLANYVNHSIPEHDVKRDRFTST</sequence>